<dbReference type="EMBL" id="UYRS01000187">
    <property type="protein sequence ID" value="VDK22306.1"/>
    <property type="molecule type" value="Genomic_DNA"/>
</dbReference>
<organism evidence="3">
    <name type="scientific">Taenia asiatica</name>
    <name type="common">Asian tapeworm</name>
    <dbReference type="NCBI Taxonomy" id="60517"/>
    <lineage>
        <taxon>Eukaryota</taxon>
        <taxon>Metazoa</taxon>
        <taxon>Spiralia</taxon>
        <taxon>Lophotrochozoa</taxon>
        <taxon>Platyhelminthes</taxon>
        <taxon>Cestoda</taxon>
        <taxon>Eucestoda</taxon>
        <taxon>Cyclophyllidea</taxon>
        <taxon>Taeniidae</taxon>
        <taxon>Taenia</taxon>
    </lineage>
</organism>
<reference evidence="3" key="1">
    <citation type="submission" date="2017-02" db="UniProtKB">
        <authorList>
            <consortium name="WormBaseParasite"/>
        </authorList>
    </citation>
    <scope>IDENTIFICATION</scope>
</reference>
<evidence type="ECO:0000313" key="2">
    <source>
        <dbReference type="Proteomes" id="UP000282613"/>
    </source>
</evidence>
<proteinExistence type="predicted"/>
<evidence type="ECO:0000313" key="1">
    <source>
        <dbReference type="EMBL" id="VDK22306.1"/>
    </source>
</evidence>
<dbReference type="OrthoDB" id="10398953at2759"/>
<name>A0A0R3VUL0_TAEAS</name>
<accession>A0A0R3VUL0</accession>
<dbReference type="AlphaFoldDB" id="A0A0R3VUL0"/>
<dbReference type="Proteomes" id="UP000282613">
    <property type="component" value="Unassembled WGS sequence"/>
</dbReference>
<gene>
    <name evidence="1" type="ORF">TASK_LOCUS1017</name>
</gene>
<reference evidence="1 2" key="2">
    <citation type="submission" date="2018-11" db="EMBL/GenBank/DDBJ databases">
        <authorList>
            <consortium name="Pathogen Informatics"/>
        </authorList>
    </citation>
    <scope>NUCLEOTIDE SEQUENCE [LARGE SCALE GENOMIC DNA]</scope>
</reference>
<protein>
    <submittedName>
        <fullName evidence="3">Transposase</fullName>
    </submittedName>
</protein>
<sequence length="41" mass="4726">MLHASQQRGSKNVRFGFGTLRTEKRELHFVKHIFDGDAVIV</sequence>
<dbReference type="WBParaSite" id="TASK_0000101601-mRNA-1">
    <property type="protein sequence ID" value="TASK_0000101601-mRNA-1"/>
    <property type="gene ID" value="TASK_0000101601"/>
</dbReference>
<keyword evidence="2" id="KW-1185">Reference proteome</keyword>
<evidence type="ECO:0000313" key="3">
    <source>
        <dbReference type="WBParaSite" id="TASK_0000101601-mRNA-1"/>
    </source>
</evidence>